<gene>
    <name evidence="7" type="primary">yanH</name>
    <name evidence="7" type="ORF">Cob_v006435</name>
</gene>
<dbReference type="Pfam" id="PF00067">
    <property type="entry name" value="p450"/>
    <property type="match status" value="1"/>
</dbReference>
<dbReference type="PRINTS" id="PR00463">
    <property type="entry name" value="EP450I"/>
</dbReference>
<keyword evidence="6" id="KW-0472">Membrane</keyword>
<dbReference type="PRINTS" id="PR00385">
    <property type="entry name" value="P450"/>
</dbReference>
<dbReference type="OrthoDB" id="4843860at2759"/>
<feature type="binding site" description="axial binding residue" evidence="5">
    <location>
        <position position="487"/>
    </location>
    <ligand>
        <name>heme</name>
        <dbReference type="ChEBI" id="CHEBI:30413"/>
    </ligand>
    <ligandPart>
        <name>Fe</name>
        <dbReference type="ChEBI" id="CHEBI:18248"/>
    </ligandPart>
</feature>
<proteinExistence type="inferred from homology"/>
<name>A0A484FRM6_COLOR</name>
<dbReference type="Proteomes" id="UP000014480">
    <property type="component" value="Unassembled WGS sequence"/>
</dbReference>
<protein>
    <submittedName>
        <fullName evidence="7">Cytochrome P450 monooxygenase yanH</fullName>
    </submittedName>
</protein>
<dbReference type="PANTHER" id="PTHR24305">
    <property type="entry name" value="CYTOCHROME P450"/>
    <property type="match status" value="1"/>
</dbReference>
<keyword evidence="6" id="KW-0812">Transmembrane</keyword>
<evidence type="ECO:0000256" key="5">
    <source>
        <dbReference type="PIRSR" id="PIRSR602401-1"/>
    </source>
</evidence>
<sequence>MMAFRSYEKSQDNSVHGQIIIYYKSNGPSKGLDRRRLIAVIVFGGAMAYLTLISLAALALVAVALLKAITQARSSALSHIPDAGWGASYSRLLWAFREEYRGNVTLKLPILHEKLGPLVRIGPNQVSFFSMDVYDTVHKVNSGFVKDPRNYGEFVQDGHPALFSITHPDEHAKRRRILGQLYSRSKMSNLEELMLQNVDNFVHAIRQKFETFDAGSACRALEADIISHFSFGEALNAVVAWSRDEEVAIVSMNDKKATLMPLLMNFPALYGAWCSVEHTFCRFRGPRVSYKQGLEQYDHWTYDAWTRNKLPEKPTISQNPNLVRVMIAAGVPSQTALSEAKENLGPGTDTTSASLAHVLYALAQNQAFQHKVYRDLADLGFPTDMASLENIPRLKACVKEGVRWAGAAAAMLPRVVPKGGVELCGKFLPGGTVLTSSPNWYLRDKHAFPSPELFDPYRWVDESGTSLKEDALRDKFYIPFSKGANICIGLHFSYYELYISLARILQNFEIVSPNDPESHAYGHDWKPVTLPKRKEWVAAHTLRKWVLAKYIHSYNDYRLVCECAELVDQLFLGGHLTRPSTRYRQRFGLSMEHVEVEITQGNERCGGRWPSHSALMSRGSGLAPFVLIDVDTKHATCVPEVLEAIVHELAHAYIAVFGCTESLCKFDVARGSSGGLHRGPVHSLLVYIFGEMRSWFVDVPQLRSFGLRYELGCNSPPGIQVITVVEVVQAFIHCCELVREKLCDE</sequence>
<keyword evidence="7" id="KW-0560">Oxidoreductase</keyword>
<keyword evidence="2 5" id="KW-0349">Heme</keyword>
<comment type="similarity">
    <text evidence="1">Belongs to the cytochrome P450 family.</text>
</comment>
<evidence type="ECO:0000313" key="7">
    <source>
        <dbReference type="EMBL" id="TDZ20486.1"/>
    </source>
</evidence>
<evidence type="ECO:0000256" key="4">
    <source>
        <dbReference type="ARBA" id="ARBA00023004"/>
    </source>
</evidence>
<dbReference type="EMBL" id="AMCV02000017">
    <property type="protein sequence ID" value="TDZ20486.1"/>
    <property type="molecule type" value="Genomic_DNA"/>
</dbReference>
<dbReference type="InterPro" id="IPR002401">
    <property type="entry name" value="Cyt_P450_E_grp-I"/>
</dbReference>
<keyword evidence="8" id="KW-1185">Reference proteome</keyword>
<dbReference type="SUPFAM" id="SSF48264">
    <property type="entry name" value="Cytochrome P450"/>
    <property type="match status" value="1"/>
</dbReference>
<dbReference type="InterPro" id="IPR001128">
    <property type="entry name" value="Cyt_P450"/>
</dbReference>
<evidence type="ECO:0000313" key="8">
    <source>
        <dbReference type="Proteomes" id="UP000014480"/>
    </source>
</evidence>
<dbReference type="PANTHER" id="PTHR24305:SF166">
    <property type="entry name" value="CYTOCHROME P450 12A4, MITOCHONDRIAL-RELATED"/>
    <property type="match status" value="1"/>
</dbReference>
<dbReference type="GO" id="GO:0004497">
    <property type="term" value="F:monooxygenase activity"/>
    <property type="evidence" value="ECO:0007669"/>
    <property type="project" value="UniProtKB-KW"/>
</dbReference>
<keyword evidence="4 5" id="KW-0408">Iron</keyword>
<keyword evidence="7" id="KW-0503">Monooxygenase</keyword>
<dbReference type="STRING" id="1213857.A0A484FRM6"/>
<dbReference type="GO" id="GO:0016705">
    <property type="term" value="F:oxidoreductase activity, acting on paired donors, with incorporation or reduction of molecular oxygen"/>
    <property type="evidence" value="ECO:0007669"/>
    <property type="project" value="InterPro"/>
</dbReference>
<comment type="caution">
    <text evidence="7">The sequence shown here is derived from an EMBL/GenBank/DDBJ whole genome shotgun (WGS) entry which is preliminary data.</text>
</comment>
<dbReference type="InterPro" id="IPR050121">
    <property type="entry name" value="Cytochrome_P450_monoxygenase"/>
</dbReference>
<accession>A0A484FRM6</accession>
<reference evidence="8" key="2">
    <citation type="journal article" date="2019" name="Mol. Plant Microbe Interact.">
        <title>Genome sequence resources for four phytopathogenic fungi from the Colletotrichum orbiculare species complex.</title>
        <authorList>
            <person name="Gan P."/>
            <person name="Tsushima A."/>
            <person name="Narusaka M."/>
            <person name="Narusaka Y."/>
            <person name="Takano Y."/>
            <person name="Kubo Y."/>
            <person name="Shirasu K."/>
        </authorList>
    </citation>
    <scope>GENOME REANNOTATION</scope>
    <source>
        <strain evidence="8">104-T / ATCC 96160 / CBS 514.97 / LARS 414 / MAFF 240422</strain>
    </source>
</reference>
<keyword evidence="3 5" id="KW-0479">Metal-binding</keyword>
<dbReference type="InterPro" id="IPR036396">
    <property type="entry name" value="Cyt_P450_sf"/>
</dbReference>
<comment type="cofactor">
    <cofactor evidence="5">
        <name>heme</name>
        <dbReference type="ChEBI" id="CHEBI:30413"/>
    </cofactor>
</comment>
<dbReference type="GO" id="GO:0005506">
    <property type="term" value="F:iron ion binding"/>
    <property type="evidence" value="ECO:0007669"/>
    <property type="project" value="InterPro"/>
</dbReference>
<feature type="transmembrane region" description="Helical" evidence="6">
    <location>
        <begin position="37"/>
        <end position="66"/>
    </location>
</feature>
<evidence type="ECO:0000256" key="1">
    <source>
        <dbReference type="ARBA" id="ARBA00010617"/>
    </source>
</evidence>
<evidence type="ECO:0000256" key="6">
    <source>
        <dbReference type="SAM" id="Phobius"/>
    </source>
</evidence>
<dbReference type="GO" id="GO:0020037">
    <property type="term" value="F:heme binding"/>
    <property type="evidence" value="ECO:0007669"/>
    <property type="project" value="InterPro"/>
</dbReference>
<evidence type="ECO:0000256" key="3">
    <source>
        <dbReference type="ARBA" id="ARBA00022723"/>
    </source>
</evidence>
<keyword evidence="6" id="KW-1133">Transmembrane helix</keyword>
<reference evidence="8" key="1">
    <citation type="journal article" date="2013" name="New Phytol.">
        <title>Comparative genomic and transcriptomic analyses reveal the hemibiotrophic stage shift of Colletotrichum fungi.</title>
        <authorList>
            <person name="Gan P."/>
            <person name="Ikeda K."/>
            <person name="Irieda H."/>
            <person name="Narusaka M."/>
            <person name="O'Connell R.J."/>
            <person name="Narusaka Y."/>
            <person name="Takano Y."/>
            <person name="Kubo Y."/>
            <person name="Shirasu K."/>
        </authorList>
    </citation>
    <scope>NUCLEOTIDE SEQUENCE [LARGE SCALE GENOMIC DNA]</scope>
    <source>
        <strain evidence="8">104-T / ATCC 96160 / CBS 514.97 / LARS 414 / MAFF 240422</strain>
    </source>
</reference>
<evidence type="ECO:0000256" key="2">
    <source>
        <dbReference type="ARBA" id="ARBA00022617"/>
    </source>
</evidence>
<organism evidence="7 8">
    <name type="scientific">Colletotrichum orbiculare (strain 104-T / ATCC 96160 / CBS 514.97 / LARS 414 / MAFF 240422)</name>
    <name type="common">Cucumber anthracnose fungus</name>
    <name type="synonym">Colletotrichum lagenarium</name>
    <dbReference type="NCBI Taxonomy" id="1213857"/>
    <lineage>
        <taxon>Eukaryota</taxon>
        <taxon>Fungi</taxon>
        <taxon>Dikarya</taxon>
        <taxon>Ascomycota</taxon>
        <taxon>Pezizomycotina</taxon>
        <taxon>Sordariomycetes</taxon>
        <taxon>Hypocreomycetidae</taxon>
        <taxon>Glomerellales</taxon>
        <taxon>Glomerellaceae</taxon>
        <taxon>Colletotrichum</taxon>
        <taxon>Colletotrichum orbiculare species complex</taxon>
    </lineage>
</organism>
<dbReference type="AlphaFoldDB" id="A0A484FRM6"/>
<dbReference type="Gene3D" id="1.10.630.10">
    <property type="entry name" value="Cytochrome P450"/>
    <property type="match status" value="1"/>
</dbReference>